<keyword evidence="2" id="KW-1185">Reference proteome</keyword>
<dbReference type="Gramene" id="mRNA:HanXRQr2_Chr09g0368291">
    <property type="protein sequence ID" value="CDS:HanXRQr2_Chr09g0368291.1"/>
    <property type="gene ID" value="HanXRQr2_Chr09g0368291"/>
</dbReference>
<reference evidence="1" key="1">
    <citation type="journal article" date="2017" name="Nature">
        <title>The sunflower genome provides insights into oil metabolism, flowering and Asterid evolution.</title>
        <authorList>
            <person name="Badouin H."/>
            <person name="Gouzy J."/>
            <person name="Grassa C.J."/>
            <person name="Murat F."/>
            <person name="Staton S.E."/>
            <person name="Cottret L."/>
            <person name="Lelandais-Briere C."/>
            <person name="Owens G.L."/>
            <person name="Carrere S."/>
            <person name="Mayjonade B."/>
            <person name="Legrand L."/>
            <person name="Gill N."/>
            <person name="Kane N.C."/>
            <person name="Bowers J.E."/>
            <person name="Hubner S."/>
            <person name="Bellec A."/>
            <person name="Berard A."/>
            <person name="Berges H."/>
            <person name="Blanchet N."/>
            <person name="Boniface M.C."/>
            <person name="Brunel D."/>
            <person name="Catrice O."/>
            <person name="Chaidir N."/>
            <person name="Claudel C."/>
            <person name="Donnadieu C."/>
            <person name="Faraut T."/>
            <person name="Fievet G."/>
            <person name="Helmstetter N."/>
            <person name="King M."/>
            <person name="Knapp S.J."/>
            <person name="Lai Z."/>
            <person name="Le Paslier M.C."/>
            <person name="Lippi Y."/>
            <person name="Lorenzon L."/>
            <person name="Mandel J.R."/>
            <person name="Marage G."/>
            <person name="Marchand G."/>
            <person name="Marquand E."/>
            <person name="Bret-Mestries E."/>
            <person name="Morien E."/>
            <person name="Nambeesan S."/>
            <person name="Nguyen T."/>
            <person name="Pegot-Espagnet P."/>
            <person name="Pouilly N."/>
            <person name="Raftis F."/>
            <person name="Sallet E."/>
            <person name="Schiex T."/>
            <person name="Thomas J."/>
            <person name="Vandecasteele C."/>
            <person name="Vares D."/>
            <person name="Vear F."/>
            <person name="Vautrin S."/>
            <person name="Crespi M."/>
            <person name="Mangin B."/>
            <person name="Burke J.M."/>
            <person name="Salse J."/>
            <person name="Munos S."/>
            <person name="Vincourt P."/>
            <person name="Rieseberg L.H."/>
            <person name="Langlade N.B."/>
        </authorList>
    </citation>
    <scope>NUCLEOTIDE SEQUENCE</scope>
    <source>
        <tissue evidence="1">Leaves</tissue>
    </source>
</reference>
<proteinExistence type="predicted"/>
<sequence>MLYEYGITSTFLQGTMDQIMISYEYTSSSSDLSFWVPYLHEKYRIQGLNVSCLFRSLGVDNKRCVFVKISNRTKGLTWVYNPVVYCKPRVDEDVMWLSYWPIGKILDAGDEVSVNIYVDHGMTVSECSASFLYMDGEIENEESTITVQEVIGGDLSEFEVTPGAYYLCRCDIFGSMTSSWLTWVFGDNIDYPGKFLIELFMDVFSLFQDLNNCANSYRVTRMAKNASATYRKL</sequence>
<dbReference type="Proteomes" id="UP000215914">
    <property type="component" value="Unassembled WGS sequence"/>
</dbReference>
<name>A0A9K3I3A5_HELAN</name>
<dbReference type="AlphaFoldDB" id="A0A9K3I3A5"/>
<comment type="caution">
    <text evidence="1">The sequence shown here is derived from an EMBL/GenBank/DDBJ whole genome shotgun (WGS) entry which is preliminary data.</text>
</comment>
<dbReference type="EMBL" id="MNCJ02000324">
    <property type="protein sequence ID" value="KAF5789195.1"/>
    <property type="molecule type" value="Genomic_DNA"/>
</dbReference>
<evidence type="ECO:0000313" key="2">
    <source>
        <dbReference type="Proteomes" id="UP000215914"/>
    </source>
</evidence>
<organism evidence="1 2">
    <name type="scientific">Helianthus annuus</name>
    <name type="common">Common sunflower</name>
    <dbReference type="NCBI Taxonomy" id="4232"/>
    <lineage>
        <taxon>Eukaryota</taxon>
        <taxon>Viridiplantae</taxon>
        <taxon>Streptophyta</taxon>
        <taxon>Embryophyta</taxon>
        <taxon>Tracheophyta</taxon>
        <taxon>Spermatophyta</taxon>
        <taxon>Magnoliopsida</taxon>
        <taxon>eudicotyledons</taxon>
        <taxon>Gunneridae</taxon>
        <taxon>Pentapetalae</taxon>
        <taxon>asterids</taxon>
        <taxon>campanulids</taxon>
        <taxon>Asterales</taxon>
        <taxon>Asteraceae</taxon>
        <taxon>Asteroideae</taxon>
        <taxon>Heliantheae alliance</taxon>
        <taxon>Heliantheae</taxon>
        <taxon>Helianthus</taxon>
    </lineage>
</organism>
<gene>
    <name evidence="1" type="ORF">HanXRQr2_Chr09g0368291</name>
</gene>
<evidence type="ECO:0000313" key="1">
    <source>
        <dbReference type="EMBL" id="KAF5789195.1"/>
    </source>
</evidence>
<reference evidence="1" key="2">
    <citation type="submission" date="2020-06" db="EMBL/GenBank/DDBJ databases">
        <title>Helianthus annuus Genome sequencing and assembly Release 2.</title>
        <authorList>
            <person name="Gouzy J."/>
            <person name="Langlade N."/>
            <person name="Munos S."/>
        </authorList>
    </citation>
    <scope>NUCLEOTIDE SEQUENCE</scope>
    <source>
        <tissue evidence="1">Leaves</tissue>
    </source>
</reference>
<accession>A0A9K3I3A5</accession>
<protein>
    <submittedName>
        <fullName evidence="1">Uncharacterized protein</fullName>
    </submittedName>
</protein>